<protein>
    <submittedName>
        <fullName evidence="1">Uncharacterized protein</fullName>
    </submittedName>
</protein>
<accession>A0A9P4S923</accession>
<proteinExistence type="predicted"/>
<name>A0A9P4S923_9PEZI</name>
<keyword evidence="2" id="KW-1185">Reference proteome</keyword>
<gene>
    <name evidence="1" type="ORF">M501DRAFT_986620</name>
</gene>
<sequence length="162" mass="16917">MDQSGKDNCAYQYRRNSELVCGARVMGIGDRALDRVMEALRGRESGDGNTGKGREGETDEVCIFSCGKGEGEAEGDTTEAAVGGCSSICCVSDTTLPIETAAPAQLAATGSGTSEAWVGAGPGRGNGRGMGWCGVIMLDEFHRPVVMFLLGLSKYSTVQHKV</sequence>
<dbReference type="Proteomes" id="UP000799429">
    <property type="component" value="Unassembled WGS sequence"/>
</dbReference>
<organism evidence="1 2">
    <name type="scientific">Patellaria atrata CBS 101060</name>
    <dbReference type="NCBI Taxonomy" id="1346257"/>
    <lineage>
        <taxon>Eukaryota</taxon>
        <taxon>Fungi</taxon>
        <taxon>Dikarya</taxon>
        <taxon>Ascomycota</taxon>
        <taxon>Pezizomycotina</taxon>
        <taxon>Dothideomycetes</taxon>
        <taxon>Dothideomycetes incertae sedis</taxon>
        <taxon>Patellariales</taxon>
        <taxon>Patellariaceae</taxon>
        <taxon>Patellaria</taxon>
    </lineage>
</organism>
<evidence type="ECO:0000313" key="1">
    <source>
        <dbReference type="EMBL" id="KAF2837303.1"/>
    </source>
</evidence>
<dbReference type="EMBL" id="MU006100">
    <property type="protein sequence ID" value="KAF2837303.1"/>
    <property type="molecule type" value="Genomic_DNA"/>
</dbReference>
<dbReference type="AlphaFoldDB" id="A0A9P4S923"/>
<reference evidence="1" key="1">
    <citation type="journal article" date="2020" name="Stud. Mycol.">
        <title>101 Dothideomycetes genomes: a test case for predicting lifestyles and emergence of pathogens.</title>
        <authorList>
            <person name="Haridas S."/>
            <person name="Albert R."/>
            <person name="Binder M."/>
            <person name="Bloem J."/>
            <person name="Labutti K."/>
            <person name="Salamov A."/>
            <person name="Andreopoulos B."/>
            <person name="Baker S."/>
            <person name="Barry K."/>
            <person name="Bills G."/>
            <person name="Bluhm B."/>
            <person name="Cannon C."/>
            <person name="Castanera R."/>
            <person name="Culley D."/>
            <person name="Daum C."/>
            <person name="Ezra D."/>
            <person name="Gonzalez J."/>
            <person name="Henrissat B."/>
            <person name="Kuo A."/>
            <person name="Liang C."/>
            <person name="Lipzen A."/>
            <person name="Lutzoni F."/>
            <person name="Magnuson J."/>
            <person name="Mondo S."/>
            <person name="Nolan M."/>
            <person name="Ohm R."/>
            <person name="Pangilinan J."/>
            <person name="Park H.-J."/>
            <person name="Ramirez L."/>
            <person name="Alfaro M."/>
            <person name="Sun H."/>
            <person name="Tritt A."/>
            <person name="Yoshinaga Y."/>
            <person name="Zwiers L.-H."/>
            <person name="Turgeon B."/>
            <person name="Goodwin S."/>
            <person name="Spatafora J."/>
            <person name="Crous P."/>
            <person name="Grigoriev I."/>
        </authorList>
    </citation>
    <scope>NUCLEOTIDE SEQUENCE</scope>
    <source>
        <strain evidence="1">CBS 101060</strain>
    </source>
</reference>
<comment type="caution">
    <text evidence="1">The sequence shown here is derived from an EMBL/GenBank/DDBJ whole genome shotgun (WGS) entry which is preliminary data.</text>
</comment>
<evidence type="ECO:0000313" key="2">
    <source>
        <dbReference type="Proteomes" id="UP000799429"/>
    </source>
</evidence>